<dbReference type="GO" id="GO:0009897">
    <property type="term" value="C:external side of plasma membrane"/>
    <property type="evidence" value="ECO:0007669"/>
    <property type="project" value="TreeGrafter"/>
</dbReference>
<dbReference type="PROSITE" id="PS50835">
    <property type="entry name" value="IG_LIKE"/>
    <property type="match status" value="1"/>
</dbReference>
<dbReference type="InterPro" id="IPR036179">
    <property type="entry name" value="Ig-like_dom_sf"/>
</dbReference>
<accession>A0A9B0TDH9</accession>
<dbReference type="InterPro" id="IPR013783">
    <property type="entry name" value="Ig-like_fold"/>
</dbReference>
<dbReference type="CTD" id="57823"/>
<organism evidence="6 7">
    <name type="scientific">Chrysochloris asiatica</name>
    <name type="common">Cape golden mole</name>
    <dbReference type="NCBI Taxonomy" id="185453"/>
    <lineage>
        <taxon>Eukaryota</taxon>
        <taxon>Metazoa</taxon>
        <taxon>Chordata</taxon>
        <taxon>Craniata</taxon>
        <taxon>Vertebrata</taxon>
        <taxon>Euteleostomi</taxon>
        <taxon>Mammalia</taxon>
        <taxon>Eutheria</taxon>
        <taxon>Afrotheria</taxon>
        <taxon>Chrysochloridae</taxon>
        <taxon>Chrysochlorinae</taxon>
        <taxon>Chrysochloris</taxon>
    </lineage>
</organism>
<dbReference type="InterPro" id="IPR015631">
    <property type="entry name" value="CD2/SLAM_rcpt"/>
</dbReference>
<keyword evidence="4" id="KW-0325">Glycoprotein</keyword>
<comment type="subcellular location">
    <subcellularLocation>
        <location evidence="1">Membrane</location>
    </subcellularLocation>
</comment>
<dbReference type="InterPro" id="IPR007110">
    <property type="entry name" value="Ig-like_dom"/>
</dbReference>
<evidence type="ECO:0000259" key="5">
    <source>
        <dbReference type="PROSITE" id="PS50835"/>
    </source>
</evidence>
<dbReference type="Gene3D" id="2.60.40.10">
    <property type="entry name" value="Immunoglobulins"/>
    <property type="match status" value="2"/>
</dbReference>
<protein>
    <submittedName>
        <fullName evidence="7">SLAM family member 7</fullName>
    </submittedName>
</protein>
<evidence type="ECO:0000313" key="6">
    <source>
        <dbReference type="Proteomes" id="UP000504623"/>
    </source>
</evidence>
<evidence type="ECO:0000256" key="3">
    <source>
        <dbReference type="ARBA" id="ARBA00023136"/>
    </source>
</evidence>
<dbReference type="GO" id="GO:0042110">
    <property type="term" value="P:T cell activation"/>
    <property type="evidence" value="ECO:0007669"/>
    <property type="project" value="TreeGrafter"/>
</dbReference>
<gene>
    <name evidence="7" type="primary">SLAMF7</name>
</gene>
<dbReference type="OrthoDB" id="8963224at2759"/>
<dbReference type="PANTHER" id="PTHR12080:SF46">
    <property type="entry name" value="SLAM FAMILY MEMBER 7"/>
    <property type="match status" value="1"/>
</dbReference>
<dbReference type="GeneID" id="102836932"/>
<evidence type="ECO:0000256" key="2">
    <source>
        <dbReference type="ARBA" id="ARBA00022729"/>
    </source>
</evidence>
<dbReference type="Proteomes" id="UP000504623">
    <property type="component" value="Unplaced"/>
</dbReference>
<dbReference type="FunFam" id="2.60.40.10:FF:000470">
    <property type="entry name" value="SLAM family member 7"/>
    <property type="match status" value="1"/>
</dbReference>
<dbReference type="RefSeq" id="XP_006861821.1">
    <property type="nucleotide sequence ID" value="XM_006861759.1"/>
</dbReference>
<dbReference type="PANTHER" id="PTHR12080">
    <property type="entry name" value="SIGNALING LYMPHOCYTIC ACTIVATION MOLECULE"/>
    <property type="match status" value="1"/>
</dbReference>
<feature type="domain" description="Ig-like" evidence="5">
    <location>
        <begin position="126"/>
        <end position="201"/>
    </location>
</feature>
<proteinExistence type="predicted"/>
<keyword evidence="6" id="KW-1185">Reference proteome</keyword>
<sequence>MLCYCWNIRKGPAASGDLKKVVGAIDGSVTFPLNSIPHVGSIVWIFNTTLVTYEPPQNGSSATFIVSQTHKKGRVSFPNDEYTLKLSKLEKSDSGIYRAEIHSSHQSSPIRSQKFVLNVYEHLSKPKVTIGLQNKMNGTCMANLTCSMEQQGEDVTYSWESKEKAENESQEGAIFPISWSLGKRNMTFICIARNPISRSFSDPISSWKLCEEVIEEKKGTEIHQVIPNICSHSGGNTLYDTISYTNKRTPEEDTVNTLYTIAQVPKQVEKSHKIPTTLDTAGLFPHETII</sequence>
<keyword evidence="3" id="KW-0472">Membrane</keyword>
<keyword evidence="2" id="KW-0732">Signal</keyword>
<dbReference type="AlphaFoldDB" id="A0A9B0TDH9"/>
<reference evidence="7" key="1">
    <citation type="submission" date="2025-08" db="UniProtKB">
        <authorList>
            <consortium name="RefSeq"/>
        </authorList>
    </citation>
    <scope>IDENTIFICATION</scope>
    <source>
        <tissue evidence="7">Spleen</tissue>
    </source>
</reference>
<evidence type="ECO:0000256" key="1">
    <source>
        <dbReference type="ARBA" id="ARBA00004370"/>
    </source>
</evidence>
<evidence type="ECO:0000313" key="7">
    <source>
        <dbReference type="RefSeq" id="XP_006861821.1"/>
    </source>
</evidence>
<name>A0A9B0TDH9_CHRAS</name>
<dbReference type="SUPFAM" id="SSF48726">
    <property type="entry name" value="Immunoglobulin"/>
    <property type="match status" value="2"/>
</dbReference>
<evidence type="ECO:0000256" key="4">
    <source>
        <dbReference type="ARBA" id="ARBA00023180"/>
    </source>
</evidence>